<dbReference type="Proteomes" id="UP000245021">
    <property type="component" value="Unassembled WGS sequence"/>
</dbReference>
<evidence type="ECO:0000256" key="6">
    <source>
        <dbReference type="PIRSR" id="PIRSR001430-2"/>
    </source>
</evidence>
<organism evidence="9 10">
    <name type="scientific">Lactococcus termiticola</name>
    <dbReference type="NCBI Taxonomy" id="2169526"/>
    <lineage>
        <taxon>Bacteria</taxon>
        <taxon>Bacillati</taxon>
        <taxon>Bacillota</taxon>
        <taxon>Bacilli</taxon>
        <taxon>Lactobacillales</taxon>
        <taxon>Streptococcaceae</taxon>
        <taxon>Lactococcus</taxon>
    </lineage>
</organism>
<dbReference type="EC" id="5.4.99.12" evidence="4"/>
<dbReference type="InterPro" id="IPR020097">
    <property type="entry name" value="PsdUridine_synth_TruA_a/b_dom"/>
</dbReference>
<dbReference type="PANTHER" id="PTHR11142:SF0">
    <property type="entry name" value="TRNA PSEUDOURIDINE SYNTHASE-LIKE 1"/>
    <property type="match status" value="1"/>
</dbReference>
<dbReference type="HAMAP" id="MF_00171">
    <property type="entry name" value="TruA"/>
    <property type="match status" value="1"/>
</dbReference>
<evidence type="ECO:0000259" key="8">
    <source>
        <dbReference type="Pfam" id="PF01416"/>
    </source>
</evidence>
<comment type="similarity">
    <text evidence="1 4 7">Belongs to the tRNA pseudouridine synthase TruA family.</text>
</comment>
<dbReference type="GO" id="GO:0160147">
    <property type="term" value="F:tRNA pseudouridine(38-40) synthase activity"/>
    <property type="evidence" value="ECO:0007669"/>
    <property type="project" value="UniProtKB-EC"/>
</dbReference>
<dbReference type="GO" id="GO:0031119">
    <property type="term" value="P:tRNA pseudouridine synthesis"/>
    <property type="evidence" value="ECO:0007669"/>
    <property type="project" value="UniProtKB-UniRule"/>
</dbReference>
<feature type="active site" description="Nucleophile" evidence="4 5">
    <location>
        <position position="52"/>
    </location>
</feature>
<dbReference type="InterPro" id="IPR001406">
    <property type="entry name" value="PsdUridine_synth_TruA"/>
</dbReference>
<dbReference type="RefSeq" id="WP_109244912.1">
    <property type="nucleotide sequence ID" value="NZ_BFFO01000001.1"/>
</dbReference>
<dbReference type="CDD" id="cd02570">
    <property type="entry name" value="PseudoU_synth_EcTruA"/>
    <property type="match status" value="1"/>
</dbReference>
<proteinExistence type="inferred from homology"/>
<dbReference type="Gene3D" id="3.30.70.660">
    <property type="entry name" value="Pseudouridine synthase I, catalytic domain, C-terminal subdomain"/>
    <property type="match status" value="1"/>
</dbReference>
<protein>
    <recommendedName>
        <fullName evidence="4">tRNA pseudouridine synthase A</fullName>
        <ecNumber evidence="4">5.4.99.12</ecNumber>
    </recommendedName>
    <alternativeName>
        <fullName evidence="4">tRNA pseudouridine(38-40) synthase</fullName>
    </alternativeName>
    <alternativeName>
        <fullName evidence="4">tRNA pseudouridylate synthase I</fullName>
    </alternativeName>
    <alternativeName>
        <fullName evidence="4">tRNA-uridine isomerase I</fullName>
    </alternativeName>
</protein>
<dbReference type="PANTHER" id="PTHR11142">
    <property type="entry name" value="PSEUDOURIDYLATE SYNTHASE"/>
    <property type="match status" value="1"/>
</dbReference>
<dbReference type="OrthoDB" id="9811823at2"/>
<dbReference type="Pfam" id="PF01416">
    <property type="entry name" value="PseudoU_synth_1"/>
    <property type="match status" value="2"/>
</dbReference>
<dbReference type="Gene3D" id="3.30.70.580">
    <property type="entry name" value="Pseudouridine synthase I, catalytic domain, N-terminal subdomain"/>
    <property type="match status" value="1"/>
</dbReference>
<keyword evidence="3 4" id="KW-0413">Isomerase</keyword>
<dbReference type="PIRSF" id="PIRSF001430">
    <property type="entry name" value="tRNA_psdUrid_synth"/>
    <property type="match status" value="1"/>
</dbReference>
<evidence type="ECO:0000256" key="5">
    <source>
        <dbReference type="PIRSR" id="PIRSR001430-1"/>
    </source>
</evidence>
<evidence type="ECO:0000313" key="10">
    <source>
        <dbReference type="Proteomes" id="UP000245021"/>
    </source>
</evidence>
<gene>
    <name evidence="4 9" type="primary">truA</name>
    <name evidence="9" type="ORF">NtB2_00014</name>
</gene>
<comment type="subunit">
    <text evidence="4">Homodimer.</text>
</comment>
<keyword evidence="10" id="KW-1185">Reference proteome</keyword>
<dbReference type="InterPro" id="IPR020103">
    <property type="entry name" value="PsdUridine_synth_cat_dom_sf"/>
</dbReference>
<evidence type="ECO:0000256" key="3">
    <source>
        <dbReference type="ARBA" id="ARBA00023235"/>
    </source>
</evidence>
<keyword evidence="2 4" id="KW-0819">tRNA processing</keyword>
<feature type="binding site" evidence="4 6">
    <location>
        <position position="111"/>
    </location>
    <ligand>
        <name>substrate</name>
    </ligand>
</feature>
<evidence type="ECO:0000256" key="1">
    <source>
        <dbReference type="ARBA" id="ARBA00009375"/>
    </source>
</evidence>
<dbReference type="EMBL" id="BFFO01000001">
    <property type="protein sequence ID" value="GBG95912.1"/>
    <property type="molecule type" value="Genomic_DNA"/>
</dbReference>
<evidence type="ECO:0000256" key="4">
    <source>
        <dbReference type="HAMAP-Rule" id="MF_00171"/>
    </source>
</evidence>
<dbReference type="FunFam" id="3.30.70.580:FF:000001">
    <property type="entry name" value="tRNA pseudouridine synthase A"/>
    <property type="match status" value="1"/>
</dbReference>
<comment type="caution">
    <text evidence="9">The sequence shown here is derived from an EMBL/GenBank/DDBJ whole genome shotgun (WGS) entry which is preliminary data.</text>
</comment>
<evidence type="ECO:0000256" key="2">
    <source>
        <dbReference type="ARBA" id="ARBA00022694"/>
    </source>
</evidence>
<name>A0A2R5HD19_9LACT</name>
<comment type="function">
    <text evidence="4">Formation of pseudouridine at positions 38, 39 and 40 in the anticodon stem and loop of transfer RNAs.</text>
</comment>
<accession>A0A2R5HD19</accession>
<comment type="caution">
    <text evidence="4">Lacks conserved residue(s) required for the propagation of feature annotation.</text>
</comment>
<dbReference type="AlphaFoldDB" id="A0A2R5HD19"/>
<evidence type="ECO:0000313" key="9">
    <source>
        <dbReference type="EMBL" id="GBG95912.1"/>
    </source>
</evidence>
<reference evidence="9 10" key="1">
    <citation type="journal article" date="2018" name="Genome Announc.">
        <title>Draft Genome Sequence of Lactococcus sp. Strain NtB2 (JCM 32569), Isolated from the Gut of the Higher Termite Nasutitermes takasagoensis.</title>
        <authorList>
            <person name="Noda S."/>
            <person name="Aihara C."/>
            <person name="Yuki M."/>
            <person name="Ohkuma M."/>
        </authorList>
    </citation>
    <scope>NUCLEOTIDE SEQUENCE [LARGE SCALE GENOMIC DNA]</scope>
    <source>
        <strain evidence="9 10">NtB2</strain>
    </source>
</reference>
<evidence type="ECO:0000256" key="7">
    <source>
        <dbReference type="RuleBase" id="RU003792"/>
    </source>
</evidence>
<feature type="domain" description="Pseudouridine synthase I TruA alpha/beta" evidence="8">
    <location>
        <begin position="144"/>
        <end position="247"/>
    </location>
</feature>
<sequence>MRYKAIIAYDGKDFAGFQSQENQRTVQAEIEKVLTRLNSHEPVILQGSGRTDSGVHALAQVIHFDLKGVARDLERLRFALDTQTPEDIAVHSVEQVADDWHARFEPHEKIYEYLLENGRVRSPFKRHYQAFFRYRLDEKPMQEAMARLIGTHDFTGFTASGSSVDDKVRTITRAELIKTGEDSYKFIFRGNGFLYKQVRNMVGTVLKIGNGRMPVEQIDKILESKNRDLAGPTAAAEGLYLREVIYDK</sequence>
<dbReference type="SUPFAM" id="SSF55120">
    <property type="entry name" value="Pseudouridine synthase"/>
    <property type="match status" value="1"/>
</dbReference>
<comment type="catalytic activity">
    <reaction evidence="4 7">
        <text>uridine(38/39/40) in tRNA = pseudouridine(38/39/40) in tRNA</text>
        <dbReference type="Rhea" id="RHEA:22376"/>
        <dbReference type="Rhea" id="RHEA-COMP:10085"/>
        <dbReference type="Rhea" id="RHEA-COMP:10087"/>
        <dbReference type="ChEBI" id="CHEBI:65314"/>
        <dbReference type="ChEBI" id="CHEBI:65315"/>
        <dbReference type="EC" id="5.4.99.12"/>
    </reaction>
</comment>
<dbReference type="InterPro" id="IPR020094">
    <property type="entry name" value="TruA/RsuA/RluB/E/F_N"/>
</dbReference>
<dbReference type="GO" id="GO:0003723">
    <property type="term" value="F:RNA binding"/>
    <property type="evidence" value="ECO:0007669"/>
    <property type="project" value="InterPro"/>
</dbReference>
<dbReference type="NCBIfam" id="TIGR00071">
    <property type="entry name" value="hisT_truA"/>
    <property type="match status" value="1"/>
</dbReference>
<dbReference type="InterPro" id="IPR020095">
    <property type="entry name" value="PsdUridine_synth_TruA_C"/>
</dbReference>
<feature type="domain" description="Pseudouridine synthase I TruA alpha/beta" evidence="8">
    <location>
        <begin position="5"/>
        <end position="105"/>
    </location>
</feature>